<organism evidence="2 3">
    <name type="scientific">Neolewinella aurantiaca</name>
    <dbReference type="NCBI Taxonomy" id="2602767"/>
    <lineage>
        <taxon>Bacteria</taxon>
        <taxon>Pseudomonadati</taxon>
        <taxon>Bacteroidota</taxon>
        <taxon>Saprospiria</taxon>
        <taxon>Saprospirales</taxon>
        <taxon>Lewinellaceae</taxon>
        <taxon>Neolewinella</taxon>
    </lineage>
</organism>
<dbReference type="Proteomes" id="UP000321907">
    <property type="component" value="Unassembled WGS sequence"/>
</dbReference>
<protein>
    <recommendedName>
        <fullName evidence="4">CcoQ/FixQ family Cbb3-type cytochrome c oxidase assembly chaperone</fullName>
    </recommendedName>
</protein>
<dbReference type="OrthoDB" id="1495409at2"/>
<dbReference type="RefSeq" id="WP_147929494.1">
    <property type="nucleotide sequence ID" value="NZ_VOXD01000004.1"/>
</dbReference>
<keyword evidence="3" id="KW-1185">Reference proteome</keyword>
<keyword evidence="1" id="KW-1133">Transmembrane helix</keyword>
<feature type="transmembrane region" description="Helical" evidence="1">
    <location>
        <begin position="12"/>
        <end position="34"/>
    </location>
</feature>
<evidence type="ECO:0000256" key="1">
    <source>
        <dbReference type="SAM" id="Phobius"/>
    </source>
</evidence>
<evidence type="ECO:0000313" key="2">
    <source>
        <dbReference type="EMBL" id="TXF91037.1"/>
    </source>
</evidence>
<reference evidence="2 3" key="1">
    <citation type="submission" date="2019-08" db="EMBL/GenBank/DDBJ databases">
        <title>Lewinella sp. strain SSH13 Genome sequencing and assembly.</title>
        <authorList>
            <person name="Kim I."/>
        </authorList>
    </citation>
    <scope>NUCLEOTIDE SEQUENCE [LARGE SCALE GENOMIC DNA]</scope>
    <source>
        <strain evidence="2 3">SSH13</strain>
    </source>
</reference>
<comment type="caution">
    <text evidence="2">The sequence shown here is derived from an EMBL/GenBank/DDBJ whole genome shotgun (WGS) entry which is preliminary data.</text>
</comment>
<gene>
    <name evidence="2" type="ORF">FUA23_04335</name>
</gene>
<dbReference type="AlphaFoldDB" id="A0A5C7FZ68"/>
<name>A0A5C7FZ68_9BACT</name>
<sequence length="62" mass="6928">MAKYLLAGSDINWLAIMALLTFVFVFTLVLIMVLGRGRGSYAEVEQQPLIDSYSSNDKTDIQ</sequence>
<proteinExistence type="predicted"/>
<keyword evidence="1" id="KW-0472">Membrane</keyword>
<evidence type="ECO:0000313" key="3">
    <source>
        <dbReference type="Proteomes" id="UP000321907"/>
    </source>
</evidence>
<dbReference type="EMBL" id="VOXD01000004">
    <property type="protein sequence ID" value="TXF91037.1"/>
    <property type="molecule type" value="Genomic_DNA"/>
</dbReference>
<evidence type="ECO:0008006" key="4">
    <source>
        <dbReference type="Google" id="ProtNLM"/>
    </source>
</evidence>
<keyword evidence="1" id="KW-0812">Transmembrane</keyword>
<accession>A0A5C7FZ68</accession>